<protein>
    <submittedName>
        <fullName evidence="1">CLUMA_CG012273, isoform A</fullName>
    </submittedName>
</protein>
<organism evidence="1 2">
    <name type="scientific">Clunio marinus</name>
    <dbReference type="NCBI Taxonomy" id="568069"/>
    <lineage>
        <taxon>Eukaryota</taxon>
        <taxon>Metazoa</taxon>
        <taxon>Ecdysozoa</taxon>
        <taxon>Arthropoda</taxon>
        <taxon>Hexapoda</taxon>
        <taxon>Insecta</taxon>
        <taxon>Pterygota</taxon>
        <taxon>Neoptera</taxon>
        <taxon>Endopterygota</taxon>
        <taxon>Diptera</taxon>
        <taxon>Nematocera</taxon>
        <taxon>Chironomoidea</taxon>
        <taxon>Chironomidae</taxon>
        <taxon>Clunio</taxon>
    </lineage>
</organism>
<dbReference type="AlphaFoldDB" id="A0A1J1IFQ3"/>
<dbReference type="Proteomes" id="UP000183832">
    <property type="component" value="Unassembled WGS sequence"/>
</dbReference>
<proteinExistence type="predicted"/>
<keyword evidence="2" id="KW-1185">Reference proteome</keyword>
<name>A0A1J1IFQ3_9DIPT</name>
<gene>
    <name evidence="1" type="ORF">CLUMA_CG012273</name>
</gene>
<evidence type="ECO:0000313" key="2">
    <source>
        <dbReference type="Proteomes" id="UP000183832"/>
    </source>
</evidence>
<dbReference type="EMBL" id="CVRI01000048">
    <property type="protein sequence ID" value="CRK99048.1"/>
    <property type="molecule type" value="Genomic_DNA"/>
</dbReference>
<sequence length="96" mass="10789">MLTAAIDLKNGLQNYINRLAYFTTEETDQSFFGHRNRNCNNLMNFTILGAATISGDKLDGNLSYILWKQNPLVKEEIFCDSHSDMLISIVLAAAMV</sequence>
<reference evidence="1 2" key="1">
    <citation type="submission" date="2015-04" db="EMBL/GenBank/DDBJ databases">
        <authorList>
            <person name="Syromyatnikov M.Y."/>
            <person name="Popov V.N."/>
        </authorList>
    </citation>
    <scope>NUCLEOTIDE SEQUENCE [LARGE SCALE GENOMIC DNA]</scope>
</reference>
<accession>A0A1J1IFQ3</accession>
<evidence type="ECO:0000313" key="1">
    <source>
        <dbReference type="EMBL" id="CRK99048.1"/>
    </source>
</evidence>